<dbReference type="InterPro" id="IPR005064">
    <property type="entry name" value="BUG"/>
</dbReference>
<sequence>MLSSKLRPLFHVHRRRSLAASAGHRACGARAALLTLCIALTGAVAAPQAAHAAWPDPSKPIRLVVGFPAGGGVDALARAITPALSEQLKANIVIDNRPGAGGIIATDLVSKSPPDGYTLYLATPGSFTIWPNLRKLPYDAAKDFTPVSLLVTMPNVLVTGAGTPYKDVAGVIAAARSGGQFSYASGGNGTIGQIAGEQFNTLARIKMQHVPYKGTTPALTDVIAGIVPVTFSDPSAKPLIAAGKLRVLAVTTARRSPQFPDVPTVAEAGVPGYEVTNWYGMVAPAGVPADVVKQLNAALVRVMAMPDVRQRLAQAGMDAVSGTPDEFGRLLSTERAKWGELIRKTGIKAD</sequence>
<name>A0A562BPG7_9BURK</name>
<dbReference type="CDD" id="cd13578">
    <property type="entry name" value="PBP2_Bug27"/>
    <property type="match status" value="1"/>
</dbReference>
<accession>A0A562BPG7</accession>
<comment type="similarity">
    <text evidence="1">Belongs to the UPF0065 (bug) family.</text>
</comment>
<dbReference type="PANTHER" id="PTHR42928">
    <property type="entry name" value="TRICARBOXYLATE-BINDING PROTEIN"/>
    <property type="match status" value="1"/>
</dbReference>
<protein>
    <submittedName>
        <fullName evidence="2">Tripartite-type tricarboxylate transporter receptor subunit TctC</fullName>
    </submittedName>
</protein>
<dbReference type="OrthoDB" id="8859128at2"/>
<dbReference type="Gene3D" id="3.40.190.150">
    <property type="entry name" value="Bordetella uptake gene, domain 1"/>
    <property type="match status" value="1"/>
</dbReference>
<dbReference type="PANTHER" id="PTHR42928:SF5">
    <property type="entry name" value="BLR1237 PROTEIN"/>
    <property type="match status" value="1"/>
</dbReference>
<dbReference type="AlphaFoldDB" id="A0A562BPG7"/>
<dbReference type="Pfam" id="PF03401">
    <property type="entry name" value="TctC"/>
    <property type="match status" value="1"/>
</dbReference>
<keyword evidence="3" id="KW-1185">Reference proteome</keyword>
<reference evidence="2 3" key="1">
    <citation type="submission" date="2019-07" db="EMBL/GenBank/DDBJ databases">
        <title>Genome sequencing of lignin-degrading bacterial isolates.</title>
        <authorList>
            <person name="Gladden J."/>
        </authorList>
    </citation>
    <scope>NUCLEOTIDE SEQUENCE [LARGE SCALE GENOMIC DNA]</scope>
    <source>
        <strain evidence="2 3">J11</strain>
    </source>
</reference>
<dbReference type="Proteomes" id="UP000318141">
    <property type="component" value="Unassembled WGS sequence"/>
</dbReference>
<comment type="caution">
    <text evidence="2">The sequence shown here is derived from an EMBL/GenBank/DDBJ whole genome shotgun (WGS) entry which is preliminary data.</text>
</comment>
<dbReference type="PIRSF" id="PIRSF017082">
    <property type="entry name" value="YflP"/>
    <property type="match status" value="1"/>
</dbReference>
<dbReference type="InterPro" id="IPR042100">
    <property type="entry name" value="Bug_dom1"/>
</dbReference>
<evidence type="ECO:0000256" key="1">
    <source>
        <dbReference type="ARBA" id="ARBA00006987"/>
    </source>
</evidence>
<evidence type="ECO:0000313" key="3">
    <source>
        <dbReference type="Proteomes" id="UP000318141"/>
    </source>
</evidence>
<gene>
    <name evidence="2" type="ORF">L602_001900000150</name>
</gene>
<dbReference type="SUPFAM" id="SSF53850">
    <property type="entry name" value="Periplasmic binding protein-like II"/>
    <property type="match status" value="1"/>
</dbReference>
<dbReference type="Gene3D" id="3.40.190.10">
    <property type="entry name" value="Periplasmic binding protein-like II"/>
    <property type="match status" value="1"/>
</dbReference>
<organism evidence="2 3">
    <name type="scientific">Cupriavidus gilardii J11</name>
    <dbReference type="NCBI Taxonomy" id="936133"/>
    <lineage>
        <taxon>Bacteria</taxon>
        <taxon>Pseudomonadati</taxon>
        <taxon>Pseudomonadota</taxon>
        <taxon>Betaproteobacteria</taxon>
        <taxon>Burkholderiales</taxon>
        <taxon>Burkholderiaceae</taxon>
        <taxon>Cupriavidus</taxon>
    </lineage>
</organism>
<keyword evidence="2" id="KW-0675">Receptor</keyword>
<evidence type="ECO:0000313" key="2">
    <source>
        <dbReference type="EMBL" id="TWG87012.1"/>
    </source>
</evidence>
<proteinExistence type="inferred from homology"/>
<dbReference type="EMBL" id="VLJN01000011">
    <property type="protein sequence ID" value="TWG87012.1"/>
    <property type="molecule type" value="Genomic_DNA"/>
</dbReference>